<feature type="compositionally biased region" description="Polar residues" evidence="5">
    <location>
        <begin position="333"/>
        <end position="344"/>
    </location>
</feature>
<evidence type="ECO:0000256" key="1">
    <source>
        <dbReference type="ARBA" id="ARBA00022679"/>
    </source>
</evidence>
<dbReference type="InterPro" id="IPR051681">
    <property type="entry name" value="Ser/Thr_Kinases-Pseudokinases"/>
</dbReference>
<organism evidence="7 8">
    <name type="scientific">Podila minutissima</name>
    <dbReference type="NCBI Taxonomy" id="64525"/>
    <lineage>
        <taxon>Eukaryota</taxon>
        <taxon>Fungi</taxon>
        <taxon>Fungi incertae sedis</taxon>
        <taxon>Mucoromycota</taxon>
        <taxon>Mortierellomycotina</taxon>
        <taxon>Mortierellomycetes</taxon>
        <taxon>Mortierellales</taxon>
        <taxon>Mortierellaceae</taxon>
        <taxon>Podila</taxon>
    </lineage>
</organism>
<evidence type="ECO:0000259" key="6">
    <source>
        <dbReference type="PROSITE" id="PS50011"/>
    </source>
</evidence>
<dbReference type="Pfam" id="PF07714">
    <property type="entry name" value="PK_Tyr_Ser-Thr"/>
    <property type="match status" value="1"/>
</dbReference>
<protein>
    <submittedName>
        <fullName evidence="7">Nuclear receptor sub 2 group C member 2</fullName>
    </submittedName>
</protein>
<accession>A0A9P5VH93</accession>
<dbReference type="InterPro" id="IPR001245">
    <property type="entry name" value="Ser-Thr/Tyr_kinase_cat_dom"/>
</dbReference>
<dbReference type="GO" id="GO:0005524">
    <property type="term" value="F:ATP binding"/>
    <property type="evidence" value="ECO:0007669"/>
    <property type="project" value="UniProtKB-KW"/>
</dbReference>
<feature type="region of interest" description="Disordered" evidence="5">
    <location>
        <begin position="314"/>
        <end position="411"/>
    </location>
</feature>
<dbReference type="GO" id="GO:0004674">
    <property type="term" value="F:protein serine/threonine kinase activity"/>
    <property type="evidence" value="ECO:0007669"/>
    <property type="project" value="TreeGrafter"/>
</dbReference>
<evidence type="ECO:0000256" key="4">
    <source>
        <dbReference type="ARBA" id="ARBA00022840"/>
    </source>
</evidence>
<reference evidence="7" key="1">
    <citation type="journal article" date="2020" name="Fungal Divers.">
        <title>Resolving the Mortierellaceae phylogeny through synthesis of multi-gene phylogenetics and phylogenomics.</title>
        <authorList>
            <person name="Vandepol N."/>
            <person name="Liber J."/>
            <person name="Desiro A."/>
            <person name="Na H."/>
            <person name="Kennedy M."/>
            <person name="Barry K."/>
            <person name="Grigoriev I.V."/>
            <person name="Miller A.N."/>
            <person name="O'Donnell K."/>
            <person name="Stajich J.E."/>
            <person name="Bonito G."/>
        </authorList>
    </citation>
    <scope>NUCLEOTIDE SEQUENCE</scope>
    <source>
        <strain evidence="7">NVP1</strain>
    </source>
</reference>
<proteinExistence type="predicted"/>
<name>A0A9P5VH93_9FUNG</name>
<keyword evidence="3" id="KW-0418">Kinase</keyword>
<dbReference type="PANTHER" id="PTHR44329">
    <property type="entry name" value="SERINE/THREONINE-PROTEIN KINASE TNNI3K-RELATED"/>
    <property type="match status" value="1"/>
</dbReference>
<evidence type="ECO:0000256" key="2">
    <source>
        <dbReference type="ARBA" id="ARBA00022741"/>
    </source>
</evidence>
<keyword evidence="4" id="KW-0067">ATP-binding</keyword>
<dbReference type="InterPro" id="IPR036770">
    <property type="entry name" value="Ankyrin_rpt-contain_sf"/>
</dbReference>
<evidence type="ECO:0000313" key="8">
    <source>
        <dbReference type="Proteomes" id="UP000696485"/>
    </source>
</evidence>
<dbReference type="SUPFAM" id="SSF56112">
    <property type="entry name" value="Protein kinase-like (PK-like)"/>
    <property type="match status" value="1"/>
</dbReference>
<dbReference type="AlphaFoldDB" id="A0A9P5VH93"/>
<keyword evidence="7" id="KW-0675">Receptor</keyword>
<evidence type="ECO:0000313" key="7">
    <source>
        <dbReference type="EMBL" id="KAF9323514.1"/>
    </source>
</evidence>
<keyword evidence="1" id="KW-0808">Transferase</keyword>
<sequence>MTVAVSPDQDILYTLQQSTLHIPFEELSRLNYNTHVPGRFDVVHSGRWKEHDIEIREALGDPAAIEREVRLLQKMRNCPQILHIYGYTIEPTTSTPYLVLQHNEHGSLHSYLLNFHPHLTWPDRYNLAMDIALGLRYMHQKGIRHRHMHSASVLIDTNGSAVLSDFGSSRDADVISSREHTTRMAYIAPEKLAKTGRHTFECDIYSLGVVFWEISSGRPPFNELITPQTIQNGTAMSLAKNIISGRRERTVEGTDPVFEDLYTRCWNPNPQDRPSIDWVIQTLSVLLKQPSGALLRQLEELSIVEEEPFMPTYIPRCPKPPKGMSIKIGRSGSVDTDSVPSPSIRSRELLLSPREPDYLPPPPPIPPPIPPVSQRRKMSTAPSFGPSVRSMSISSGSSSGSSVSGSVPAIPARDARRVSTIPTFNSAEIPRYETHPPKRRSPQTIWEACQEGNFDMTEWYILTTGTSPDALVSLPPYSMLAEVAPIHVACFYQPDSLLEVLKTLQRNGANMQLLTTLTHQSALHIVLEHATNYTLALEATKYLMTECRLSVNDQDKRGLTPFHKYIKNSNLSGIASVAGSELYTLLREKGEASFSLESQHEGNALGLAARYLRVDLMRLFLLTDLSCSEHKSLSYAFSVVEAPLSESRNSKAAQDQCRAILAEWRGERGETKRMHMAERILEHQGHSASSAPGSLTSSPLLSSPLVFPAVTKTRKHGGILGLGKSSKAKEEPASAVAPLPSKVAAEVDVAKKLLQSTAVKQRKLKNLIADSGF</sequence>
<dbReference type="Gene3D" id="1.25.40.20">
    <property type="entry name" value="Ankyrin repeat-containing domain"/>
    <property type="match status" value="1"/>
</dbReference>
<dbReference type="PANTHER" id="PTHR44329:SF288">
    <property type="entry name" value="MITOGEN-ACTIVATED PROTEIN KINASE KINASE KINASE 20"/>
    <property type="match status" value="1"/>
</dbReference>
<dbReference type="SUPFAM" id="SSF48403">
    <property type="entry name" value="Ankyrin repeat"/>
    <property type="match status" value="1"/>
</dbReference>
<dbReference type="EMBL" id="JAAAUY010001272">
    <property type="protein sequence ID" value="KAF9323514.1"/>
    <property type="molecule type" value="Genomic_DNA"/>
</dbReference>
<dbReference type="PROSITE" id="PS50011">
    <property type="entry name" value="PROTEIN_KINASE_DOM"/>
    <property type="match status" value="1"/>
</dbReference>
<dbReference type="InterPro" id="IPR011009">
    <property type="entry name" value="Kinase-like_dom_sf"/>
</dbReference>
<gene>
    <name evidence="7" type="primary">TAK1</name>
    <name evidence="7" type="ORF">BG006_001389</name>
</gene>
<dbReference type="Gene3D" id="1.10.510.10">
    <property type="entry name" value="Transferase(Phosphotransferase) domain 1"/>
    <property type="match status" value="1"/>
</dbReference>
<dbReference type="InterPro" id="IPR000719">
    <property type="entry name" value="Prot_kinase_dom"/>
</dbReference>
<feature type="compositionally biased region" description="Pro residues" evidence="5">
    <location>
        <begin position="358"/>
        <end position="371"/>
    </location>
</feature>
<evidence type="ECO:0000256" key="5">
    <source>
        <dbReference type="SAM" id="MobiDB-lite"/>
    </source>
</evidence>
<dbReference type="Proteomes" id="UP000696485">
    <property type="component" value="Unassembled WGS sequence"/>
</dbReference>
<keyword evidence="2" id="KW-0547">Nucleotide-binding</keyword>
<feature type="compositionally biased region" description="Low complexity" evidence="5">
    <location>
        <begin position="387"/>
        <end position="407"/>
    </location>
</feature>
<keyword evidence="8" id="KW-1185">Reference proteome</keyword>
<comment type="caution">
    <text evidence="7">The sequence shown here is derived from an EMBL/GenBank/DDBJ whole genome shotgun (WGS) entry which is preliminary data.</text>
</comment>
<feature type="domain" description="Protein kinase" evidence="6">
    <location>
        <begin position="29"/>
        <end position="287"/>
    </location>
</feature>
<evidence type="ECO:0000256" key="3">
    <source>
        <dbReference type="ARBA" id="ARBA00022777"/>
    </source>
</evidence>